<evidence type="ECO:0000256" key="1">
    <source>
        <dbReference type="SAM" id="Phobius"/>
    </source>
</evidence>
<proteinExistence type="predicted"/>
<organism evidence="2 3">
    <name type="scientific">Paenibacillus auburnensis</name>
    <dbReference type="NCBI Taxonomy" id="2905649"/>
    <lineage>
        <taxon>Bacteria</taxon>
        <taxon>Bacillati</taxon>
        <taxon>Bacillota</taxon>
        <taxon>Bacilli</taxon>
        <taxon>Bacillales</taxon>
        <taxon>Paenibacillaceae</taxon>
        <taxon>Paenibacillus</taxon>
    </lineage>
</organism>
<keyword evidence="1" id="KW-0472">Membrane</keyword>
<evidence type="ECO:0000313" key="2">
    <source>
        <dbReference type="EMBL" id="CAH1194632.1"/>
    </source>
</evidence>
<name>A0ABM9BTG0_9BACL</name>
<dbReference type="Proteomes" id="UP000838324">
    <property type="component" value="Unassembled WGS sequence"/>
</dbReference>
<keyword evidence="3" id="KW-1185">Reference proteome</keyword>
<accession>A0ABM9BTG0</accession>
<reference evidence="2" key="1">
    <citation type="submission" date="2022-01" db="EMBL/GenBank/DDBJ databases">
        <authorList>
            <person name="Criscuolo A."/>
        </authorList>
    </citation>
    <scope>NUCLEOTIDE SEQUENCE</scope>
    <source>
        <strain evidence="2">CIP111892</strain>
    </source>
</reference>
<sequence>MGTKSEWRMAAFIFGAGIVAILAVPIAFIATIAYVILP</sequence>
<gene>
    <name evidence="2" type="ORF">PAECIP111892_01775</name>
</gene>
<keyword evidence="1" id="KW-1133">Transmembrane helix</keyword>
<protein>
    <submittedName>
        <fullName evidence="2">Uncharacterized protein</fullName>
    </submittedName>
</protein>
<keyword evidence="1" id="KW-0812">Transmembrane</keyword>
<comment type="caution">
    <text evidence="2">The sequence shown here is derived from an EMBL/GenBank/DDBJ whole genome shotgun (WGS) entry which is preliminary data.</text>
</comment>
<evidence type="ECO:0000313" key="3">
    <source>
        <dbReference type="Proteomes" id="UP000838324"/>
    </source>
</evidence>
<dbReference type="EMBL" id="CAKMMG010000001">
    <property type="protein sequence ID" value="CAH1194632.1"/>
    <property type="molecule type" value="Genomic_DNA"/>
</dbReference>
<feature type="transmembrane region" description="Helical" evidence="1">
    <location>
        <begin position="12"/>
        <end position="37"/>
    </location>
</feature>